<evidence type="ECO:0000313" key="3">
    <source>
        <dbReference type="WBParaSite" id="ASIM_0000791401-mRNA-1"/>
    </source>
</evidence>
<accession>A0A0M3JJU3</accession>
<name>A0A0M3JJU3_ANISI</name>
<dbReference type="WBParaSite" id="ASIM_0000791401-mRNA-1">
    <property type="protein sequence ID" value="ASIM_0000791401-mRNA-1"/>
    <property type="gene ID" value="ASIM_0000791401"/>
</dbReference>
<reference evidence="1 2" key="2">
    <citation type="submission" date="2018-11" db="EMBL/GenBank/DDBJ databases">
        <authorList>
            <consortium name="Pathogen Informatics"/>
        </authorList>
    </citation>
    <scope>NUCLEOTIDE SEQUENCE [LARGE SCALE GENOMIC DNA]</scope>
</reference>
<evidence type="ECO:0000313" key="1">
    <source>
        <dbReference type="EMBL" id="VDK29803.1"/>
    </source>
</evidence>
<dbReference type="Proteomes" id="UP000267096">
    <property type="component" value="Unassembled WGS sequence"/>
</dbReference>
<sequence>MVLCIPGHSGGKYVEAAGLRTSREAIFVCCRDLYWVRLDTFPAKSLFVIGGARRACLCRNALKL</sequence>
<organism evidence="3">
    <name type="scientific">Anisakis simplex</name>
    <name type="common">Herring worm</name>
    <dbReference type="NCBI Taxonomy" id="6269"/>
    <lineage>
        <taxon>Eukaryota</taxon>
        <taxon>Metazoa</taxon>
        <taxon>Ecdysozoa</taxon>
        <taxon>Nematoda</taxon>
        <taxon>Chromadorea</taxon>
        <taxon>Rhabditida</taxon>
        <taxon>Spirurina</taxon>
        <taxon>Ascaridomorpha</taxon>
        <taxon>Ascaridoidea</taxon>
        <taxon>Anisakidae</taxon>
        <taxon>Anisakis</taxon>
        <taxon>Anisakis simplex complex</taxon>
    </lineage>
</organism>
<evidence type="ECO:0000313" key="2">
    <source>
        <dbReference type="Proteomes" id="UP000267096"/>
    </source>
</evidence>
<proteinExistence type="predicted"/>
<keyword evidence="2" id="KW-1185">Reference proteome</keyword>
<dbReference type="EMBL" id="UYRR01019153">
    <property type="protein sequence ID" value="VDK29803.1"/>
    <property type="molecule type" value="Genomic_DNA"/>
</dbReference>
<gene>
    <name evidence="1" type="ORF">ASIM_LOCUS7682</name>
</gene>
<reference evidence="3" key="1">
    <citation type="submission" date="2017-02" db="UniProtKB">
        <authorList>
            <consortium name="WormBaseParasite"/>
        </authorList>
    </citation>
    <scope>IDENTIFICATION</scope>
</reference>
<protein>
    <submittedName>
        <fullName evidence="1 3">Uncharacterized protein</fullName>
    </submittedName>
</protein>
<dbReference type="AlphaFoldDB" id="A0A0M3JJU3"/>